<dbReference type="Gene3D" id="1.10.10.10">
    <property type="entry name" value="Winged helix-like DNA-binding domain superfamily/Winged helix DNA-binding domain"/>
    <property type="match status" value="1"/>
</dbReference>
<evidence type="ECO:0000313" key="2">
    <source>
        <dbReference type="EMBL" id="MCH6161683.1"/>
    </source>
</evidence>
<dbReference type="InterPro" id="IPR039422">
    <property type="entry name" value="MarR/SlyA-like"/>
</dbReference>
<keyword evidence="3" id="KW-1185">Reference proteome</keyword>
<evidence type="ECO:0000313" key="3">
    <source>
        <dbReference type="Proteomes" id="UP001166784"/>
    </source>
</evidence>
<dbReference type="InterPro" id="IPR036388">
    <property type="entry name" value="WH-like_DNA-bd_sf"/>
</dbReference>
<dbReference type="Proteomes" id="UP001166784">
    <property type="component" value="Unassembled WGS sequence"/>
</dbReference>
<accession>A0ABS9SZP9</accession>
<organism evidence="2 3">
    <name type="scientific">Streptomyces marispadix</name>
    <dbReference type="NCBI Taxonomy" id="2922868"/>
    <lineage>
        <taxon>Bacteria</taxon>
        <taxon>Bacillati</taxon>
        <taxon>Actinomycetota</taxon>
        <taxon>Actinomycetes</taxon>
        <taxon>Kitasatosporales</taxon>
        <taxon>Streptomycetaceae</taxon>
        <taxon>Streptomyces</taxon>
    </lineage>
</organism>
<dbReference type="EMBL" id="JAKWJU010000002">
    <property type="protein sequence ID" value="MCH6161683.1"/>
    <property type="molecule type" value="Genomic_DNA"/>
</dbReference>
<dbReference type="SUPFAM" id="SSF46785">
    <property type="entry name" value="Winged helix' DNA-binding domain"/>
    <property type="match status" value="1"/>
</dbReference>
<feature type="domain" description="HTH marR-type" evidence="1">
    <location>
        <begin position="1"/>
        <end position="152"/>
    </location>
</feature>
<reference evidence="2" key="1">
    <citation type="submission" date="2022-03" db="EMBL/GenBank/DDBJ databases">
        <authorList>
            <person name="Santos J.D.N."/>
            <person name="Kallscheuer N."/>
            <person name="Jogler C."/>
            <person name="Lage O.M."/>
        </authorList>
    </citation>
    <scope>NUCLEOTIDE SEQUENCE</scope>
    <source>
        <strain evidence="2">M600PL45_2</strain>
    </source>
</reference>
<name>A0ABS9SZP9_9ACTN</name>
<dbReference type="InterPro" id="IPR000835">
    <property type="entry name" value="HTH_MarR-typ"/>
</dbReference>
<protein>
    <submittedName>
        <fullName evidence="2">MarR family winged helix-turn-helix transcriptional regulator</fullName>
    </submittedName>
</protein>
<dbReference type="PANTHER" id="PTHR33164:SF57">
    <property type="entry name" value="MARR-FAMILY TRANSCRIPTIONAL REGULATOR"/>
    <property type="match status" value="1"/>
</dbReference>
<evidence type="ECO:0000259" key="1">
    <source>
        <dbReference type="PROSITE" id="PS50995"/>
    </source>
</evidence>
<reference evidence="2" key="2">
    <citation type="journal article" date="2023" name="Int. J. Syst. Evol. Microbiol.">
        <title>Streptomyces marispadix sp. nov., isolated from marine beach sediment of the Northern Coast of Portugal.</title>
        <authorList>
            <person name="dos Santos J.D.N."/>
            <person name="Vitorino I.R."/>
            <person name="Kallscheuer N."/>
            <person name="Srivastava A."/>
            <person name="Krautwurst S."/>
            <person name="Marz M."/>
            <person name="Jogler C."/>
            <person name="Lobo Da Cunha A."/>
            <person name="Catita J."/>
            <person name="Goncalves H."/>
            <person name="Gonzalez I."/>
            <person name="Reyes F."/>
            <person name="Lage O.M."/>
        </authorList>
    </citation>
    <scope>NUCLEOTIDE SEQUENCE</scope>
    <source>
        <strain evidence="2">M600PL45_2</strain>
    </source>
</reference>
<dbReference type="RefSeq" id="WP_241060281.1">
    <property type="nucleotide sequence ID" value="NZ_JAKWJU010000002.1"/>
</dbReference>
<proteinExistence type="predicted"/>
<dbReference type="PROSITE" id="PS50995">
    <property type="entry name" value="HTH_MARR_2"/>
    <property type="match status" value="1"/>
</dbReference>
<comment type="caution">
    <text evidence="2">The sequence shown here is derived from an EMBL/GenBank/DDBJ whole genome shotgun (WGS) entry which is preliminary data.</text>
</comment>
<dbReference type="PANTHER" id="PTHR33164">
    <property type="entry name" value="TRANSCRIPTIONAL REGULATOR, MARR FAMILY"/>
    <property type="match status" value="1"/>
</dbReference>
<dbReference type="Pfam" id="PF12802">
    <property type="entry name" value="MarR_2"/>
    <property type="match status" value="1"/>
</dbReference>
<gene>
    <name evidence="2" type="ORF">MMA15_15170</name>
</gene>
<sequence length="165" mass="17712">MQAGGMQESVDPSSLDIGSLALFVGFAATGAIQADLASRGFGDLRMSHGYVFQHLIDARPTVSDLSAKLDMTQQGASKAVAELERLGYVERLPSSHDARIRHVVLTPRGEEAVSAARRARKRLEARLRKSSDPAAFDAARSVLVGLLDELGGAAAIHRRDVRPPR</sequence>
<dbReference type="SMART" id="SM00347">
    <property type="entry name" value="HTH_MARR"/>
    <property type="match status" value="1"/>
</dbReference>
<dbReference type="InterPro" id="IPR036390">
    <property type="entry name" value="WH_DNA-bd_sf"/>
</dbReference>